<dbReference type="InterPro" id="IPR036526">
    <property type="entry name" value="C-N_Hydrolase_sf"/>
</dbReference>
<evidence type="ECO:0000259" key="1">
    <source>
        <dbReference type="PROSITE" id="PS50263"/>
    </source>
</evidence>
<dbReference type="PROSITE" id="PS50263">
    <property type="entry name" value="CN_HYDROLASE"/>
    <property type="match status" value="1"/>
</dbReference>
<dbReference type="SUPFAM" id="SSF56317">
    <property type="entry name" value="Carbon-nitrogen hydrolase"/>
    <property type="match status" value="1"/>
</dbReference>
<dbReference type="Gene3D" id="3.60.110.10">
    <property type="entry name" value="Carbon-nitrogen hydrolase"/>
    <property type="match status" value="1"/>
</dbReference>
<proteinExistence type="predicted"/>
<dbReference type="InterPro" id="IPR003010">
    <property type="entry name" value="C-N_Hydrolase"/>
</dbReference>
<dbReference type="RefSeq" id="WP_125291925.1">
    <property type="nucleotide sequence ID" value="NZ_RHWZ01000001.1"/>
</dbReference>
<accession>A0A427UXQ3</accession>
<dbReference type="Proteomes" id="UP000275331">
    <property type="component" value="Unassembled WGS sequence"/>
</dbReference>
<name>A0A427UXQ3_9ENTR</name>
<dbReference type="GO" id="GO:0016787">
    <property type="term" value="F:hydrolase activity"/>
    <property type="evidence" value="ECO:0007669"/>
    <property type="project" value="UniProtKB-KW"/>
</dbReference>
<dbReference type="OrthoDB" id="9760188at2"/>
<sequence length="241" mass="26205">MTTWNVAAAQYAPRPDDVAANVSHHLKFIATAAREQIDVLLFPEFSLTGFHSPDSCLVSPDSTLFAPITLAAQQHKMTIIAGLSLPAPGGMMSAGLIFLPDGTRQLCLQNTAQHICEINGLPVMQDKLIGTGSQRIALSVSRSLPEDLWAQKEASLYMCGRFVSELSWTAEVVDMQHCAFENHVAVLQVNHAVAPDNQTAVGRSACWDEQGQLIVRAEAGELLVVARRKDNGWHGEVIPLR</sequence>
<dbReference type="CDD" id="cd07197">
    <property type="entry name" value="nitrilase"/>
    <property type="match status" value="1"/>
</dbReference>
<reference evidence="2 3" key="1">
    <citation type="submission" date="2018-10" db="EMBL/GenBank/DDBJ databases">
        <title>Transmission dynamics of multidrug resistant bacteria on intensive care unit surfaces.</title>
        <authorList>
            <person name="D'Souza A.W."/>
            <person name="Potter R.F."/>
            <person name="Wallace M."/>
            <person name="Shupe A."/>
            <person name="Patel S."/>
            <person name="Sun S."/>
            <person name="Gul D."/>
            <person name="Kwon J.H."/>
            <person name="Andleeb S."/>
            <person name="Burnham C.-A.D."/>
            <person name="Dantas G."/>
        </authorList>
    </citation>
    <scope>NUCLEOTIDE SEQUENCE [LARGE SCALE GENOMIC DNA]</scope>
    <source>
        <strain evidence="2 3">AS_373</strain>
    </source>
</reference>
<evidence type="ECO:0000313" key="3">
    <source>
        <dbReference type="Proteomes" id="UP000275331"/>
    </source>
</evidence>
<dbReference type="Pfam" id="PF00795">
    <property type="entry name" value="CN_hydrolase"/>
    <property type="match status" value="1"/>
</dbReference>
<gene>
    <name evidence="2" type="ORF">EGT71_13140</name>
</gene>
<keyword evidence="2" id="KW-0378">Hydrolase</keyword>
<comment type="caution">
    <text evidence="2">The sequence shown here is derived from an EMBL/GenBank/DDBJ whole genome shotgun (WGS) entry which is preliminary data.</text>
</comment>
<dbReference type="EMBL" id="RHXB01000008">
    <property type="protein sequence ID" value="RSE25296.1"/>
    <property type="molecule type" value="Genomic_DNA"/>
</dbReference>
<feature type="domain" description="CN hydrolase" evidence="1">
    <location>
        <begin position="4"/>
        <end position="230"/>
    </location>
</feature>
<organism evidence="2 3">
    <name type="scientific">Atlantibacter subterraneus</name>
    <dbReference type="NCBI Taxonomy" id="255519"/>
    <lineage>
        <taxon>Bacteria</taxon>
        <taxon>Pseudomonadati</taxon>
        <taxon>Pseudomonadota</taxon>
        <taxon>Gammaproteobacteria</taxon>
        <taxon>Enterobacterales</taxon>
        <taxon>Enterobacteriaceae</taxon>
        <taxon>Atlantibacter</taxon>
    </lineage>
</organism>
<evidence type="ECO:0000313" key="2">
    <source>
        <dbReference type="EMBL" id="RSE25296.1"/>
    </source>
</evidence>
<dbReference type="AlphaFoldDB" id="A0A427UXQ3"/>
<protein>
    <submittedName>
        <fullName evidence="2">Carbon-nitrogen hydrolase family protein</fullName>
    </submittedName>
</protein>